<accession>A0A1B8U0N6</accession>
<dbReference type="AlphaFoldDB" id="A0A1B8U0N6"/>
<dbReference type="NCBIfam" id="TIGR00014">
    <property type="entry name" value="arsC"/>
    <property type="match status" value="1"/>
</dbReference>
<dbReference type="InterPro" id="IPR036249">
    <property type="entry name" value="Thioredoxin-like_sf"/>
</dbReference>
<keyword evidence="2" id="KW-0560">Oxidoreductase</keyword>
<organism evidence="4 5">
    <name type="scientific">Polaribacter vadi</name>
    <dbReference type="NCBI Taxonomy" id="1774273"/>
    <lineage>
        <taxon>Bacteria</taxon>
        <taxon>Pseudomonadati</taxon>
        <taxon>Bacteroidota</taxon>
        <taxon>Flavobacteriia</taxon>
        <taxon>Flavobacteriales</taxon>
        <taxon>Flavobacteriaceae</taxon>
    </lineage>
</organism>
<dbReference type="RefSeq" id="WP_065318183.1">
    <property type="nucleotide sequence ID" value="NZ_CP017477.1"/>
</dbReference>
<sequence>MTKINNLLPLGERGLQIYHNPRCRKSREGLAILENSGREFEIIKYLEEVPSEKELTEIITMLGISPIQLVRKTEKIWKEEYKGKELSDSDIITAMVQNPKLIERPIVINKNKAVIGRPPENILELLSMTK</sequence>
<evidence type="ECO:0000256" key="3">
    <source>
        <dbReference type="PROSITE-ProRule" id="PRU01282"/>
    </source>
</evidence>
<keyword evidence="5" id="KW-1185">Reference proteome</keyword>
<dbReference type="PANTHER" id="PTHR30041:SF4">
    <property type="entry name" value="ARSENATE REDUCTASE"/>
    <property type="match status" value="1"/>
</dbReference>
<protein>
    <submittedName>
        <fullName evidence="4">Arsenate reductase</fullName>
    </submittedName>
</protein>
<dbReference type="InterPro" id="IPR006659">
    <property type="entry name" value="Arsenate_reductase"/>
</dbReference>
<dbReference type="GO" id="GO:0008794">
    <property type="term" value="F:arsenate reductase (glutaredoxin) activity"/>
    <property type="evidence" value="ECO:0007669"/>
    <property type="project" value="InterPro"/>
</dbReference>
<evidence type="ECO:0000313" key="5">
    <source>
        <dbReference type="Proteomes" id="UP000092584"/>
    </source>
</evidence>
<dbReference type="SUPFAM" id="SSF52833">
    <property type="entry name" value="Thioredoxin-like"/>
    <property type="match status" value="1"/>
</dbReference>
<name>A0A1B8U0N6_9FLAO</name>
<dbReference type="PROSITE" id="PS51353">
    <property type="entry name" value="ARSC"/>
    <property type="match status" value="1"/>
</dbReference>
<dbReference type="Pfam" id="PF03960">
    <property type="entry name" value="ArsC"/>
    <property type="match status" value="1"/>
</dbReference>
<dbReference type="PANTHER" id="PTHR30041">
    <property type="entry name" value="ARSENATE REDUCTASE"/>
    <property type="match status" value="1"/>
</dbReference>
<comment type="caution">
    <text evidence="4">The sequence shown here is derived from an EMBL/GenBank/DDBJ whole genome shotgun (WGS) entry which is preliminary data.</text>
</comment>
<dbReference type="CDD" id="cd03034">
    <property type="entry name" value="ArsC_ArsC"/>
    <property type="match status" value="1"/>
</dbReference>
<comment type="similarity">
    <text evidence="1 3">Belongs to the ArsC family.</text>
</comment>
<dbReference type="STRING" id="1774273.LPB03_01790"/>
<dbReference type="InterPro" id="IPR006660">
    <property type="entry name" value="Arsenate_reductase-like"/>
</dbReference>
<dbReference type="EMBL" id="LSFM01000018">
    <property type="protein sequence ID" value="OBY65406.1"/>
    <property type="molecule type" value="Genomic_DNA"/>
</dbReference>
<dbReference type="Proteomes" id="UP000092584">
    <property type="component" value="Unassembled WGS sequence"/>
</dbReference>
<reference evidence="5" key="1">
    <citation type="submission" date="2016-02" db="EMBL/GenBank/DDBJ databases">
        <authorList>
            <person name="Shin S.-K."/>
            <person name="Yi H."/>
            <person name="Kim E."/>
        </authorList>
    </citation>
    <scope>NUCLEOTIDE SEQUENCE [LARGE SCALE GENOMIC DNA]</scope>
    <source>
        <strain evidence="5">LPB0003</strain>
    </source>
</reference>
<gene>
    <name evidence="4" type="ORF">LPB3_03320</name>
</gene>
<dbReference type="Gene3D" id="3.40.30.10">
    <property type="entry name" value="Glutaredoxin"/>
    <property type="match status" value="1"/>
</dbReference>
<evidence type="ECO:0000313" key="4">
    <source>
        <dbReference type="EMBL" id="OBY65406.1"/>
    </source>
</evidence>
<evidence type="ECO:0000256" key="1">
    <source>
        <dbReference type="ARBA" id="ARBA00007198"/>
    </source>
</evidence>
<dbReference type="OrthoDB" id="9808142at2"/>
<proteinExistence type="inferred from homology"/>
<dbReference type="KEGG" id="pob:LPB03_01790"/>
<evidence type="ECO:0000256" key="2">
    <source>
        <dbReference type="ARBA" id="ARBA00023002"/>
    </source>
</evidence>